<accession>C5C6X6</accession>
<keyword evidence="1" id="KW-0805">Transcription regulation</keyword>
<evidence type="ECO:0000313" key="5">
    <source>
        <dbReference type="EMBL" id="ACS31464.1"/>
    </source>
</evidence>
<evidence type="ECO:0000313" key="8">
    <source>
        <dbReference type="Proteomes" id="UP000248985"/>
    </source>
</evidence>
<dbReference type="STRING" id="465515.Mlut_19900"/>
<dbReference type="InterPro" id="IPR000485">
    <property type="entry name" value="AsnC-type_HTH_dom"/>
</dbReference>
<dbReference type="Gene3D" id="1.10.10.10">
    <property type="entry name" value="Winged helix-like DNA-binding domain superfamily/Winged helix DNA-binding domain"/>
    <property type="match status" value="1"/>
</dbReference>
<dbReference type="eggNOG" id="COG1522">
    <property type="taxonomic scope" value="Bacteria"/>
</dbReference>
<sequence>MKHLQRLDGTDRRLLELLRQDARRTNASLADELGIAPSTCLTRLKALRASGAVRGFTVDVDPAALGHGLVALISVRIRPGARHRMEEFFDRMRGLPGVLQVFFLGGEEDFLLHVAVPDSAEVSRFVLKNLSADPAVAATRTSLVFRHEHGERPWQGG</sequence>
<dbReference type="SMART" id="SM00344">
    <property type="entry name" value="HTH_ASNC"/>
    <property type="match status" value="1"/>
</dbReference>
<dbReference type="HOGENOM" id="CLU_091233_0_3_11"/>
<dbReference type="Proteomes" id="UP000000738">
    <property type="component" value="Chromosome"/>
</dbReference>
<evidence type="ECO:0000313" key="7">
    <source>
        <dbReference type="Proteomes" id="UP000000738"/>
    </source>
</evidence>
<dbReference type="InterPro" id="IPR019888">
    <property type="entry name" value="Tscrpt_reg_AsnC-like"/>
</dbReference>
<keyword evidence="7" id="KW-1185">Reference proteome</keyword>
<dbReference type="RefSeq" id="WP_010080125.1">
    <property type="nucleotide sequence ID" value="NC_012803.1"/>
</dbReference>
<dbReference type="Pfam" id="PF13412">
    <property type="entry name" value="HTH_24"/>
    <property type="match status" value="1"/>
</dbReference>
<feature type="domain" description="HTH asnC-type" evidence="4">
    <location>
        <begin position="7"/>
        <end position="68"/>
    </location>
</feature>
<evidence type="ECO:0000259" key="4">
    <source>
        <dbReference type="PROSITE" id="PS50956"/>
    </source>
</evidence>
<dbReference type="GO" id="GO:0043200">
    <property type="term" value="P:response to amino acid"/>
    <property type="evidence" value="ECO:0007669"/>
    <property type="project" value="TreeGrafter"/>
</dbReference>
<proteinExistence type="predicted"/>
<dbReference type="SUPFAM" id="SSF46785">
    <property type="entry name" value="Winged helix' DNA-binding domain"/>
    <property type="match status" value="1"/>
</dbReference>
<dbReference type="InterPro" id="IPR011991">
    <property type="entry name" value="ArsR-like_HTH"/>
</dbReference>
<evidence type="ECO:0000313" key="6">
    <source>
        <dbReference type="EMBL" id="SQG47893.1"/>
    </source>
</evidence>
<dbReference type="PANTHER" id="PTHR30154:SF54">
    <property type="entry name" value="POSSIBLE TRANSCRIPTIONAL REGULATORY PROTEIN (PROBABLY LRP_ASNC-FAMILY)"/>
    <property type="match status" value="1"/>
</dbReference>
<gene>
    <name evidence="6" type="primary">lrp_2</name>
    <name evidence="5" type="ordered locus">Mlut_19900</name>
    <name evidence="6" type="ORF">NCTC2665_00663</name>
</gene>
<dbReference type="InterPro" id="IPR036390">
    <property type="entry name" value="WH_DNA-bd_sf"/>
</dbReference>
<dbReference type="Pfam" id="PF01037">
    <property type="entry name" value="AsnC_trans_reg"/>
    <property type="match status" value="1"/>
</dbReference>
<dbReference type="EnsemblBacteria" id="ACS31464">
    <property type="protein sequence ID" value="ACS31464"/>
    <property type="gene ID" value="Mlut_19900"/>
</dbReference>
<protein>
    <submittedName>
        <fullName evidence="6">Leucine-responsive regulatory protein</fullName>
    </submittedName>
    <submittedName>
        <fullName evidence="5">Transcriptional regulator, AsnC family</fullName>
    </submittedName>
</protein>
<dbReference type="KEGG" id="mlu:Mlut_19900"/>
<dbReference type="EMBL" id="CP001628">
    <property type="protein sequence ID" value="ACS31464.1"/>
    <property type="molecule type" value="Genomic_DNA"/>
</dbReference>
<keyword evidence="3" id="KW-0804">Transcription</keyword>
<dbReference type="PRINTS" id="PR00033">
    <property type="entry name" value="HTHASNC"/>
</dbReference>
<dbReference type="PROSITE" id="PS50956">
    <property type="entry name" value="HTH_ASNC_2"/>
    <property type="match status" value="1"/>
</dbReference>
<dbReference type="AlphaFoldDB" id="C5C6X6"/>
<dbReference type="Gene3D" id="3.30.70.920">
    <property type="match status" value="1"/>
</dbReference>
<dbReference type="CDD" id="cd00090">
    <property type="entry name" value="HTH_ARSR"/>
    <property type="match status" value="1"/>
</dbReference>
<reference evidence="5" key="1">
    <citation type="submission" date="2009-05" db="EMBL/GenBank/DDBJ databases">
        <title>Complete sequence of Micrococcus luteus NCTC 2665.</title>
        <authorList>
            <consortium name="US DOE Joint Genome Institute"/>
            <person name="Lucas S."/>
            <person name="Copeland A."/>
            <person name="Lapidus A."/>
            <person name="Glavina del Rio T."/>
            <person name="Dalin E."/>
            <person name="Tice H."/>
            <person name="Bruce D."/>
            <person name="Goodwin L."/>
            <person name="Pitluck S."/>
            <person name="Lowry S."/>
            <person name="Larimer F."/>
            <person name="Land M."/>
            <person name="Hauser L."/>
            <person name="Kyrpides N."/>
            <person name="Lykidis A."/>
            <person name="Young M."/>
            <person name="Greenblatt C."/>
        </authorList>
    </citation>
    <scope>NUCLEOTIDE SEQUENCE</scope>
    <source>
        <strain evidence="5">NCTC 2665</strain>
    </source>
</reference>
<evidence type="ECO:0000256" key="1">
    <source>
        <dbReference type="ARBA" id="ARBA00023015"/>
    </source>
</evidence>
<dbReference type="GO" id="GO:0043565">
    <property type="term" value="F:sequence-specific DNA binding"/>
    <property type="evidence" value="ECO:0007669"/>
    <property type="project" value="InterPro"/>
</dbReference>
<dbReference type="PATRIC" id="fig|465515.4.peg.1925"/>
<evidence type="ECO:0000256" key="2">
    <source>
        <dbReference type="ARBA" id="ARBA00023125"/>
    </source>
</evidence>
<dbReference type="InterPro" id="IPR019887">
    <property type="entry name" value="Tscrpt_reg_AsnC/Lrp_C"/>
</dbReference>
<reference evidence="7" key="2">
    <citation type="journal article" date="2010" name="J. Bacteriol.">
        <title>Genome sequence of the Fleming strain of Micrococcus luteus, a simple free-living actinobacterium.</title>
        <authorList>
            <person name="Young M."/>
            <person name="Artsatbanov V."/>
            <person name="Beller H.R."/>
            <person name="Chandra G."/>
            <person name="Chater K.F."/>
            <person name="Dover L.G."/>
            <person name="Goh E.B."/>
            <person name="Kahan T."/>
            <person name="Kaprelyants A.S."/>
            <person name="Kyrpides N."/>
            <person name="Lapidus A."/>
            <person name="Lowry S.R."/>
            <person name="Lykidis A."/>
            <person name="Mahillon J."/>
            <person name="Markowitz V."/>
            <person name="Mavromatis K."/>
            <person name="Mukamolova G.V."/>
            <person name="Oren A."/>
            <person name="Rokem J.S."/>
            <person name="Smith M.C."/>
            <person name="Young D.I."/>
            <person name="Greenblatt C.L."/>
        </authorList>
    </citation>
    <scope>NUCLEOTIDE SEQUENCE [LARGE SCALE GENOMIC DNA]</scope>
    <source>
        <strain evidence="7">ATCC 4698 / DSM 20030 / JCM 1464 / NBRC 3333 / NCIMB 9278 / NCTC 2665 / VKM Ac-2230</strain>
    </source>
</reference>
<dbReference type="InterPro" id="IPR011008">
    <property type="entry name" value="Dimeric_a/b-barrel"/>
</dbReference>
<dbReference type="GeneID" id="93343842"/>
<name>C5C6X6_MICLC</name>
<evidence type="ECO:0000256" key="3">
    <source>
        <dbReference type="ARBA" id="ARBA00023163"/>
    </source>
</evidence>
<dbReference type="PANTHER" id="PTHR30154">
    <property type="entry name" value="LEUCINE-RESPONSIVE REGULATORY PROTEIN"/>
    <property type="match status" value="1"/>
</dbReference>
<organism evidence="5 7">
    <name type="scientific">Micrococcus luteus (strain ATCC 4698 / DSM 20030 / JCM 1464 / CCM 169 / CCUG 5858 / IAM 1056 / NBRC 3333 / NCIMB 9278 / NCTC 2665 / VKM Ac-2230)</name>
    <name type="common">Micrococcus lysodeikticus</name>
    <dbReference type="NCBI Taxonomy" id="465515"/>
    <lineage>
        <taxon>Bacteria</taxon>
        <taxon>Bacillati</taxon>
        <taxon>Actinomycetota</taxon>
        <taxon>Actinomycetes</taxon>
        <taxon>Micrococcales</taxon>
        <taxon>Micrococcaceae</taxon>
        <taxon>Micrococcus</taxon>
    </lineage>
</organism>
<reference evidence="6 8" key="3">
    <citation type="submission" date="2018-06" db="EMBL/GenBank/DDBJ databases">
        <authorList>
            <consortium name="Pathogen Informatics"/>
            <person name="Doyle S."/>
        </authorList>
    </citation>
    <scope>NUCLEOTIDE SEQUENCE [LARGE SCALE GENOMIC DNA]</scope>
    <source>
        <strain evidence="6 8">NCTC2665</strain>
    </source>
</reference>
<dbReference type="InterPro" id="IPR036388">
    <property type="entry name" value="WH-like_DNA-bd_sf"/>
</dbReference>
<dbReference type="Proteomes" id="UP000248985">
    <property type="component" value="Chromosome 1"/>
</dbReference>
<dbReference type="EMBL" id="LS483396">
    <property type="protein sequence ID" value="SQG47893.1"/>
    <property type="molecule type" value="Genomic_DNA"/>
</dbReference>
<dbReference type="GO" id="GO:0005829">
    <property type="term" value="C:cytosol"/>
    <property type="evidence" value="ECO:0007669"/>
    <property type="project" value="TreeGrafter"/>
</dbReference>
<keyword evidence="2" id="KW-0238">DNA-binding</keyword>
<dbReference type="SUPFAM" id="SSF54909">
    <property type="entry name" value="Dimeric alpha+beta barrel"/>
    <property type="match status" value="1"/>
</dbReference>